<organism evidence="2 3">
    <name type="scientific">Chara braunii</name>
    <name type="common">Braun's stonewort</name>
    <dbReference type="NCBI Taxonomy" id="69332"/>
    <lineage>
        <taxon>Eukaryota</taxon>
        <taxon>Viridiplantae</taxon>
        <taxon>Streptophyta</taxon>
        <taxon>Charophyceae</taxon>
        <taxon>Charales</taxon>
        <taxon>Characeae</taxon>
        <taxon>Chara</taxon>
    </lineage>
</organism>
<dbReference type="Gramene" id="GBG73637">
    <property type="protein sequence ID" value="GBG73637"/>
    <property type="gene ID" value="CBR_g16980"/>
</dbReference>
<keyword evidence="3" id="KW-1185">Reference proteome</keyword>
<name>A0A388KUA4_CHABU</name>
<evidence type="ECO:0000256" key="1">
    <source>
        <dbReference type="SAM" id="MobiDB-lite"/>
    </source>
</evidence>
<feature type="region of interest" description="Disordered" evidence="1">
    <location>
        <begin position="297"/>
        <end position="330"/>
    </location>
</feature>
<dbReference type="Proteomes" id="UP000265515">
    <property type="component" value="Unassembled WGS sequence"/>
</dbReference>
<dbReference type="PANTHER" id="PTHR13593">
    <property type="match status" value="1"/>
</dbReference>
<dbReference type="GO" id="GO:0008081">
    <property type="term" value="F:phosphoric diester hydrolase activity"/>
    <property type="evidence" value="ECO:0007669"/>
    <property type="project" value="InterPro"/>
</dbReference>
<gene>
    <name evidence="2" type="ORF">CBR_g16980</name>
</gene>
<dbReference type="GO" id="GO:0006629">
    <property type="term" value="P:lipid metabolic process"/>
    <property type="evidence" value="ECO:0007669"/>
    <property type="project" value="InterPro"/>
</dbReference>
<dbReference type="STRING" id="69332.A0A388KUA4"/>
<dbReference type="AlphaFoldDB" id="A0A388KUA4"/>
<dbReference type="EMBL" id="BFEA01000187">
    <property type="protein sequence ID" value="GBG73637.1"/>
    <property type="molecule type" value="Genomic_DNA"/>
</dbReference>
<dbReference type="SUPFAM" id="SSF51695">
    <property type="entry name" value="PLC-like phosphodiesterases"/>
    <property type="match status" value="1"/>
</dbReference>
<evidence type="ECO:0000313" key="3">
    <source>
        <dbReference type="Proteomes" id="UP000265515"/>
    </source>
</evidence>
<dbReference type="InterPro" id="IPR017946">
    <property type="entry name" value="PLC-like_Pdiesterase_TIM-brl"/>
</dbReference>
<sequence length="330" mass="37170">MAGKDSKGGVFGLDYSRRYDQNCYLCAHNAYAARSYGWCYYQQTSGVFKQLQAGVRALMLDVWIKGEEVFLCHEGFKKTQIMKPFSQPTKLSSLFLEVRQFLDSNPREVVTCFFESYVNNRDVMHRAFKEGNVEDIIFWQDSEENDVCSKGWPTLQDMVDKNKRLVLFSDNRDDGIPYEWRYCTQNVYGSAGTSSTTWMDARSKNYPLTCPNTLFVLNHFPSVAVNVFEMLTRVMAKINSKDKIINHARACREACKAANAQCDRIPNFVAIDLIDRGKTGGGPAAVEEINRWWAEATGGDKVEQQSVNTEPAVVTEGGADTSEAPAVAQS</sequence>
<dbReference type="PANTHER" id="PTHR13593:SF140">
    <property type="entry name" value="PLC-LIKE PHOSPHODIESTERASE"/>
    <property type="match status" value="1"/>
</dbReference>
<dbReference type="OrthoDB" id="7984201at2759"/>
<dbReference type="OMA" id="CKVNDEC"/>
<accession>A0A388KUA4</accession>
<dbReference type="Gene3D" id="3.20.20.190">
    <property type="entry name" value="Phosphatidylinositol (PI) phosphodiesterase"/>
    <property type="match status" value="1"/>
</dbReference>
<comment type="caution">
    <text evidence="2">The sequence shown here is derived from an EMBL/GenBank/DDBJ whole genome shotgun (WGS) entry which is preliminary data.</text>
</comment>
<proteinExistence type="predicted"/>
<evidence type="ECO:0000313" key="2">
    <source>
        <dbReference type="EMBL" id="GBG73637.1"/>
    </source>
</evidence>
<protein>
    <recommendedName>
        <fullName evidence="4">Phosphatidylinositol-specific phospholipase C X domain-containing protein</fullName>
    </recommendedName>
</protein>
<dbReference type="InterPro" id="IPR051057">
    <property type="entry name" value="PI-PLC_domain"/>
</dbReference>
<reference evidence="2 3" key="1">
    <citation type="journal article" date="2018" name="Cell">
        <title>The Chara Genome: Secondary Complexity and Implications for Plant Terrestrialization.</title>
        <authorList>
            <person name="Nishiyama T."/>
            <person name="Sakayama H."/>
            <person name="Vries J.D."/>
            <person name="Buschmann H."/>
            <person name="Saint-Marcoux D."/>
            <person name="Ullrich K.K."/>
            <person name="Haas F.B."/>
            <person name="Vanderstraeten L."/>
            <person name="Becker D."/>
            <person name="Lang D."/>
            <person name="Vosolsobe S."/>
            <person name="Rombauts S."/>
            <person name="Wilhelmsson P.K.I."/>
            <person name="Janitza P."/>
            <person name="Kern R."/>
            <person name="Heyl A."/>
            <person name="Rumpler F."/>
            <person name="Villalobos L.I.A.C."/>
            <person name="Clay J.M."/>
            <person name="Skokan R."/>
            <person name="Toyoda A."/>
            <person name="Suzuki Y."/>
            <person name="Kagoshima H."/>
            <person name="Schijlen E."/>
            <person name="Tajeshwar N."/>
            <person name="Catarino B."/>
            <person name="Hetherington A.J."/>
            <person name="Saltykova A."/>
            <person name="Bonnot C."/>
            <person name="Breuninger H."/>
            <person name="Symeonidi A."/>
            <person name="Radhakrishnan G.V."/>
            <person name="Van Nieuwerburgh F."/>
            <person name="Deforce D."/>
            <person name="Chang C."/>
            <person name="Karol K.G."/>
            <person name="Hedrich R."/>
            <person name="Ulvskov P."/>
            <person name="Glockner G."/>
            <person name="Delwiche C.F."/>
            <person name="Petrasek J."/>
            <person name="Van de Peer Y."/>
            <person name="Friml J."/>
            <person name="Beilby M."/>
            <person name="Dolan L."/>
            <person name="Kohara Y."/>
            <person name="Sugano S."/>
            <person name="Fujiyama A."/>
            <person name="Delaux P.-M."/>
            <person name="Quint M."/>
            <person name="TheiBen G."/>
            <person name="Hagemann M."/>
            <person name="Harholt J."/>
            <person name="Dunand C."/>
            <person name="Zachgo S."/>
            <person name="Langdale J."/>
            <person name="Maumus F."/>
            <person name="Straeten D.V.D."/>
            <person name="Gould S.B."/>
            <person name="Rensing S.A."/>
        </authorList>
    </citation>
    <scope>NUCLEOTIDE SEQUENCE [LARGE SCALE GENOMIC DNA]</scope>
    <source>
        <strain evidence="2 3">S276</strain>
    </source>
</reference>
<evidence type="ECO:0008006" key="4">
    <source>
        <dbReference type="Google" id="ProtNLM"/>
    </source>
</evidence>
<dbReference type="Pfam" id="PF26178">
    <property type="entry name" value="PI-PLC_cat"/>
    <property type="match status" value="1"/>
</dbReference>